<dbReference type="SUPFAM" id="SSF50129">
    <property type="entry name" value="GroES-like"/>
    <property type="match status" value="1"/>
</dbReference>
<dbReference type="RefSeq" id="WP_387402874.1">
    <property type="nucleotide sequence ID" value="NZ_JBIAQY010000002.1"/>
</dbReference>
<dbReference type="InterPro" id="IPR036291">
    <property type="entry name" value="NAD(P)-bd_dom_sf"/>
</dbReference>
<evidence type="ECO:0000256" key="1">
    <source>
        <dbReference type="ARBA" id="ARBA00001947"/>
    </source>
</evidence>
<dbReference type="InterPro" id="IPR050129">
    <property type="entry name" value="Zn_alcohol_dh"/>
</dbReference>
<organism evidence="4 5">
    <name type="scientific">Nocardia jiangxiensis</name>
    <dbReference type="NCBI Taxonomy" id="282685"/>
    <lineage>
        <taxon>Bacteria</taxon>
        <taxon>Bacillati</taxon>
        <taxon>Actinomycetota</taxon>
        <taxon>Actinomycetes</taxon>
        <taxon>Mycobacteriales</taxon>
        <taxon>Nocardiaceae</taxon>
        <taxon>Nocardia</taxon>
    </lineage>
</organism>
<dbReference type="PANTHER" id="PTHR43401">
    <property type="entry name" value="L-THREONINE 3-DEHYDROGENASE"/>
    <property type="match status" value="1"/>
</dbReference>
<dbReference type="InterPro" id="IPR011032">
    <property type="entry name" value="GroES-like_sf"/>
</dbReference>
<keyword evidence="5" id="KW-1185">Reference proteome</keyword>
<accession>A0ABW6RXB0</accession>
<dbReference type="PANTHER" id="PTHR43401:SF2">
    <property type="entry name" value="L-THREONINE 3-DEHYDROGENASE"/>
    <property type="match status" value="1"/>
</dbReference>
<dbReference type="Gene3D" id="3.90.180.10">
    <property type="entry name" value="Medium-chain alcohol dehydrogenases, catalytic domain"/>
    <property type="match status" value="1"/>
</dbReference>
<gene>
    <name evidence="4" type="ORF">ACFYXQ_07365</name>
</gene>
<feature type="domain" description="Alcohol dehydrogenase-like N-terminal" evidence="3">
    <location>
        <begin position="25"/>
        <end position="117"/>
    </location>
</feature>
<proteinExistence type="predicted"/>
<name>A0ABW6RXB0_9NOCA</name>
<evidence type="ECO:0000259" key="3">
    <source>
        <dbReference type="Pfam" id="PF08240"/>
    </source>
</evidence>
<keyword evidence="2" id="KW-0560">Oxidoreductase</keyword>
<evidence type="ECO:0000256" key="2">
    <source>
        <dbReference type="ARBA" id="ARBA00023002"/>
    </source>
</evidence>
<protein>
    <submittedName>
        <fullName evidence="4">Zinc-binding dehydrogenase</fullName>
    </submittedName>
</protein>
<comment type="cofactor">
    <cofactor evidence="1">
        <name>Zn(2+)</name>
        <dbReference type="ChEBI" id="CHEBI:29105"/>
    </cofactor>
</comment>
<sequence>MRAVRGTPSGVRVVDQDDPDGAGELITVTAVSICASDLRYLSRGSRQIVGHEIAGVTRDGTPVVVEGVSRCDACAWCAEGRYNLCHKAGTDVIGMTVPGGMAEFYLAPRSALVPLPDGLRPEDASIVEPGAIAWHACRKGRIGPGVRVAVVGAGAIGILAVLAATELGAAEIALEARYPHQRELGEQFGASTPGGVYDVVIEATGAESGLARSVELARPLGTVVTVGVYGPEVRWPYREPFVKEVCVVPSIAYCHDETGTSELARVATLLVSRPDIADTVITHRFGIDEAERAFEVAAARRPGTCKVVVHP</sequence>
<dbReference type="EMBL" id="JBIAQY010000002">
    <property type="protein sequence ID" value="MFF3567589.1"/>
    <property type="molecule type" value="Genomic_DNA"/>
</dbReference>
<comment type="caution">
    <text evidence="4">The sequence shown here is derived from an EMBL/GenBank/DDBJ whole genome shotgun (WGS) entry which is preliminary data.</text>
</comment>
<reference evidence="4 5" key="1">
    <citation type="submission" date="2024-10" db="EMBL/GenBank/DDBJ databases">
        <title>The Natural Products Discovery Center: Release of the First 8490 Sequenced Strains for Exploring Actinobacteria Biosynthetic Diversity.</title>
        <authorList>
            <person name="Kalkreuter E."/>
            <person name="Kautsar S.A."/>
            <person name="Yang D."/>
            <person name="Bader C.D."/>
            <person name="Teijaro C.N."/>
            <person name="Fluegel L."/>
            <person name="Davis C.M."/>
            <person name="Simpson J.R."/>
            <person name="Lauterbach L."/>
            <person name="Steele A.D."/>
            <person name="Gui C."/>
            <person name="Meng S."/>
            <person name="Li G."/>
            <person name="Viehrig K."/>
            <person name="Ye F."/>
            <person name="Su P."/>
            <person name="Kiefer A.F."/>
            <person name="Nichols A."/>
            <person name="Cepeda A.J."/>
            <person name="Yan W."/>
            <person name="Fan B."/>
            <person name="Jiang Y."/>
            <person name="Adhikari A."/>
            <person name="Zheng C.-J."/>
            <person name="Schuster L."/>
            <person name="Cowan T.M."/>
            <person name="Smanski M.J."/>
            <person name="Chevrette M.G."/>
            <person name="De Carvalho L.P.S."/>
            <person name="Shen B."/>
        </authorList>
    </citation>
    <scope>NUCLEOTIDE SEQUENCE [LARGE SCALE GENOMIC DNA]</scope>
    <source>
        <strain evidence="4 5">NPDC002593</strain>
    </source>
</reference>
<dbReference type="Proteomes" id="UP001601992">
    <property type="component" value="Unassembled WGS sequence"/>
</dbReference>
<evidence type="ECO:0000313" key="4">
    <source>
        <dbReference type="EMBL" id="MFF3567589.1"/>
    </source>
</evidence>
<dbReference type="Gene3D" id="3.40.50.720">
    <property type="entry name" value="NAD(P)-binding Rossmann-like Domain"/>
    <property type="match status" value="1"/>
</dbReference>
<dbReference type="Pfam" id="PF08240">
    <property type="entry name" value="ADH_N"/>
    <property type="match status" value="1"/>
</dbReference>
<dbReference type="InterPro" id="IPR013154">
    <property type="entry name" value="ADH-like_N"/>
</dbReference>
<dbReference type="SUPFAM" id="SSF51735">
    <property type="entry name" value="NAD(P)-binding Rossmann-fold domains"/>
    <property type="match status" value="1"/>
</dbReference>
<evidence type="ECO:0000313" key="5">
    <source>
        <dbReference type="Proteomes" id="UP001601992"/>
    </source>
</evidence>